<dbReference type="InterPro" id="IPR014756">
    <property type="entry name" value="Ig_E-set"/>
</dbReference>
<dbReference type="GeneID" id="106821049"/>
<dbReference type="RefSeq" id="XP_014681175.1">
    <property type="nucleotide sequence ID" value="XM_014825689.1"/>
</dbReference>
<dbReference type="Gene3D" id="2.60.40.10">
    <property type="entry name" value="Immunoglobulins"/>
    <property type="match status" value="1"/>
</dbReference>
<feature type="domain" description="Rel homology dimerisation" evidence="1">
    <location>
        <begin position="110"/>
        <end position="172"/>
    </location>
</feature>
<dbReference type="InterPro" id="IPR032397">
    <property type="entry name" value="RHD_dimer"/>
</dbReference>
<organism evidence="2 3">
    <name type="scientific">Priapulus caudatus</name>
    <name type="common">Priapulid worm</name>
    <dbReference type="NCBI Taxonomy" id="37621"/>
    <lineage>
        <taxon>Eukaryota</taxon>
        <taxon>Metazoa</taxon>
        <taxon>Ecdysozoa</taxon>
        <taxon>Scalidophora</taxon>
        <taxon>Priapulida</taxon>
        <taxon>Priapulimorpha</taxon>
        <taxon>Priapulimorphida</taxon>
        <taxon>Priapulidae</taxon>
        <taxon>Priapulus</taxon>
    </lineage>
</organism>
<dbReference type="InterPro" id="IPR013783">
    <property type="entry name" value="Ig-like_fold"/>
</dbReference>
<dbReference type="Pfam" id="PF16179">
    <property type="entry name" value="RHD_dimer"/>
    <property type="match status" value="1"/>
</dbReference>
<dbReference type="SUPFAM" id="SSF81296">
    <property type="entry name" value="E set domains"/>
    <property type="match status" value="1"/>
</dbReference>
<evidence type="ECO:0000313" key="3">
    <source>
        <dbReference type="RefSeq" id="XP_014681175.1"/>
    </source>
</evidence>
<dbReference type="Proteomes" id="UP000695022">
    <property type="component" value="Unplaced"/>
</dbReference>
<protein>
    <submittedName>
        <fullName evidence="3">Uncharacterized protein LOC106821049 isoform X2</fullName>
    </submittedName>
</protein>
<accession>A0ABM1F9Q4</accession>
<keyword evidence="2" id="KW-1185">Reference proteome</keyword>
<gene>
    <name evidence="3" type="primary">LOC106821049</name>
</gene>
<reference evidence="3" key="1">
    <citation type="submission" date="2025-08" db="UniProtKB">
        <authorList>
            <consortium name="RefSeq"/>
        </authorList>
    </citation>
    <scope>IDENTIFICATION</scope>
</reference>
<sequence length="212" mass="24313">MHTKSNWEPPQAFLNKSNDMTAVFNDISIVILTSHALVEMSLKMDKLEPENPKVSISSTEREKHQEYVKKRLNEFRGSDRRHVAVIKFQAFQLNGDGSIGHELCYPAYSNKVVNQSVNVRFYDHEGWAKDVEPSLIHEQTAVSVLVPPYKCQDLKEEVQVHIRLVRQHTSMQDEELCGEDVSEPVTMKYQPVDVDVGVEAYRVGVKRCKLET</sequence>
<evidence type="ECO:0000259" key="1">
    <source>
        <dbReference type="Pfam" id="PF16179"/>
    </source>
</evidence>
<evidence type="ECO:0000313" key="2">
    <source>
        <dbReference type="Proteomes" id="UP000695022"/>
    </source>
</evidence>
<proteinExistence type="predicted"/>
<name>A0ABM1F9Q4_PRICU</name>